<dbReference type="SMART" id="SM01208">
    <property type="entry name" value="G5"/>
    <property type="match status" value="1"/>
</dbReference>
<keyword evidence="6" id="KW-1185">Reference proteome</keyword>
<organism evidence="5 6">
    <name type="scientific">Viridibacillus arenosi FSL R5-213</name>
    <dbReference type="NCBI Taxonomy" id="1227360"/>
    <lineage>
        <taxon>Bacteria</taxon>
        <taxon>Bacillati</taxon>
        <taxon>Bacillota</taxon>
        <taxon>Bacilli</taxon>
        <taxon>Bacillales</taxon>
        <taxon>Caryophanaceae</taxon>
        <taxon>Viridibacillus</taxon>
    </lineage>
</organism>
<proteinExistence type="predicted"/>
<dbReference type="InterPro" id="IPR018392">
    <property type="entry name" value="LysM"/>
</dbReference>
<dbReference type="EMBL" id="ASQA01000002">
    <property type="protein sequence ID" value="ETT88545.1"/>
    <property type="molecule type" value="Genomic_DNA"/>
</dbReference>
<dbReference type="GO" id="GO:0004222">
    <property type="term" value="F:metalloendopeptidase activity"/>
    <property type="evidence" value="ECO:0007669"/>
    <property type="project" value="TreeGrafter"/>
</dbReference>
<dbReference type="Gene3D" id="2.70.70.10">
    <property type="entry name" value="Glucose Permease (Domain IIA)"/>
    <property type="match status" value="1"/>
</dbReference>
<protein>
    <submittedName>
        <fullName evidence="5">Metalloprotease yebA</fullName>
    </submittedName>
</protein>
<keyword evidence="2" id="KW-0472">Membrane</keyword>
<dbReference type="InterPro" id="IPR016047">
    <property type="entry name" value="M23ase_b-sheet_dom"/>
</dbReference>
<dbReference type="PROSITE" id="PS51109">
    <property type="entry name" value="G5"/>
    <property type="match status" value="1"/>
</dbReference>
<accession>W4F6V5</accession>
<dbReference type="GO" id="GO:0006508">
    <property type="term" value="P:proteolysis"/>
    <property type="evidence" value="ECO:0007669"/>
    <property type="project" value="UniProtKB-KW"/>
</dbReference>
<dbReference type="SMART" id="SM00257">
    <property type="entry name" value="LysM"/>
    <property type="match status" value="1"/>
</dbReference>
<dbReference type="PANTHER" id="PTHR21666">
    <property type="entry name" value="PEPTIDASE-RELATED"/>
    <property type="match status" value="1"/>
</dbReference>
<dbReference type="InterPro" id="IPR050570">
    <property type="entry name" value="Cell_wall_metabolism_enzyme"/>
</dbReference>
<dbReference type="InterPro" id="IPR011098">
    <property type="entry name" value="G5_dom"/>
</dbReference>
<name>W4F6V5_9BACL</name>
<dbReference type="eggNOG" id="COG0739">
    <property type="taxonomic scope" value="Bacteria"/>
</dbReference>
<feature type="domain" description="G5" evidence="3">
    <location>
        <begin position="280"/>
        <end position="360"/>
    </location>
</feature>
<keyword evidence="5" id="KW-0645">Protease</keyword>
<dbReference type="InterPro" id="IPR036779">
    <property type="entry name" value="LysM_dom_sf"/>
</dbReference>
<evidence type="ECO:0000313" key="5">
    <source>
        <dbReference type="EMBL" id="ETT88545.1"/>
    </source>
</evidence>
<dbReference type="PANTHER" id="PTHR21666:SF270">
    <property type="entry name" value="MUREIN HYDROLASE ACTIVATOR ENVC"/>
    <property type="match status" value="1"/>
</dbReference>
<reference evidence="5 6" key="1">
    <citation type="journal article" date="2014" name="BMC Genomics">
        <title>Genomic comparison of sporeforming bacilli isolated from milk.</title>
        <authorList>
            <person name="Moreno Switt A.I."/>
            <person name="Andrus A.D."/>
            <person name="Ranieri M.L."/>
            <person name="Orsi R.H."/>
            <person name="Ivy R."/>
            <person name="den Bakker H.C."/>
            <person name="Martin N.H."/>
            <person name="Wiedmann M."/>
            <person name="Boor K.J."/>
        </authorList>
    </citation>
    <scope>NUCLEOTIDE SEQUENCE [LARGE SCALE GENOMIC DNA]</scope>
    <source>
        <strain evidence="5 6">FSL R5-213</strain>
    </source>
</reference>
<evidence type="ECO:0000259" key="3">
    <source>
        <dbReference type="PROSITE" id="PS51109"/>
    </source>
</evidence>
<comment type="caution">
    <text evidence="5">The sequence shown here is derived from an EMBL/GenBank/DDBJ whole genome shotgun (WGS) entry which is preliminary data.</text>
</comment>
<dbReference type="SUPFAM" id="SSF54106">
    <property type="entry name" value="LysM domain"/>
    <property type="match status" value="1"/>
</dbReference>
<keyword evidence="5" id="KW-0482">Metalloprotease</keyword>
<dbReference type="CDD" id="cd12797">
    <property type="entry name" value="M23_peptidase"/>
    <property type="match status" value="1"/>
</dbReference>
<dbReference type="Gene3D" id="3.10.350.10">
    <property type="entry name" value="LysM domain"/>
    <property type="match status" value="1"/>
</dbReference>
<dbReference type="SUPFAM" id="SSF51261">
    <property type="entry name" value="Duplicated hybrid motif"/>
    <property type="match status" value="1"/>
</dbReference>
<dbReference type="Pfam" id="PF07501">
    <property type="entry name" value="G5"/>
    <property type="match status" value="1"/>
</dbReference>
<gene>
    <name evidence="5" type="ORF">C176_00755</name>
</gene>
<evidence type="ECO:0000259" key="4">
    <source>
        <dbReference type="PROSITE" id="PS51782"/>
    </source>
</evidence>
<dbReference type="Pfam" id="PF01551">
    <property type="entry name" value="Peptidase_M23"/>
    <property type="match status" value="1"/>
</dbReference>
<dbReference type="Gene3D" id="2.20.230.10">
    <property type="entry name" value="Resuscitation-promoting factor rpfb"/>
    <property type="match status" value="1"/>
</dbReference>
<dbReference type="InterPro" id="IPR011055">
    <property type="entry name" value="Dup_hybrid_motif"/>
</dbReference>
<keyword evidence="2" id="KW-1133">Transmembrane helix</keyword>
<dbReference type="Pfam" id="PF01476">
    <property type="entry name" value="LysM"/>
    <property type="match status" value="1"/>
</dbReference>
<dbReference type="AlphaFoldDB" id="W4F6V5"/>
<evidence type="ECO:0000256" key="1">
    <source>
        <dbReference type="ARBA" id="ARBA00022729"/>
    </source>
</evidence>
<evidence type="ECO:0000313" key="6">
    <source>
        <dbReference type="Proteomes" id="UP000019062"/>
    </source>
</evidence>
<dbReference type="PROSITE" id="PS51782">
    <property type="entry name" value="LYSM"/>
    <property type="match status" value="1"/>
</dbReference>
<feature type="domain" description="LysM" evidence="4">
    <location>
        <begin position="228"/>
        <end position="273"/>
    </location>
</feature>
<keyword evidence="1" id="KW-0732">Signal</keyword>
<dbReference type="CDD" id="cd00118">
    <property type="entry name" value="LysM"/>
    <property type="match status" value="1"/>
</dbReference>
<keyword evidence="2" id="KW-0812">Transmembrane</keyword>
<keyword evidence="5" id="KW-0378">Hydrolase</keyword>
<evidence type="ECO:0000256" key="2">
    <source>
        <dbReference type="SAM" id="Phobius"/>
    </source>
</evidence>
<feature type="transmembrane region" description="Helical" evidence="2">
    <location>
        <begin position="21"/>
        <end position="43"/>
    </location>
</feature>
<sequence>MRLNRNGSENSIFSKRNRQSIAMKVATIAIFLVSLVGLNNGYVNAQKDNQLHKIYHIYIKNQYMGAVSNEKLIDKHIEDKVKKASTQYEDLSLNATPDLSVISEQVFQEDTNDEDTLKKLDDALKIKASAFALLIDGKVATYVKDIDAYDETIRQLKLQYVSAEELKSLDAMENNHKTLPPLKKNETRIVDISIKQSVAGMTQYTDPANVLTTKEAVKLLTKGKLQEKSYTVKKGDTLSSIAAKYKLSTSKLLKLNENLTDEKSLTIGHTIKVAELEPWINIELTKESIKSEKIEHKTIIKKDKTMLTSEKEVKQKGEDGKKLVRHVITEIDGEPALEKVTTQSVTKEAETRVIVKGTKEVPSRGSGSFEWPAEGGYISSEMGYRWGELHRGLDIARPDGFTIKAADNGEVTFAGVDGSYGNKVTIDHNNGFQTVYGHLASIDVEVGQVVAQGSKLGVMGTTGNSTGVHLHFEVSKNGKLLNPLNVLK</sequence>
<dbReference type="Proteomes" id="UP000019062">
    <property type="component" value="Unassembled WGS sequence"/>
</dbReference>
<dbReference type="RefSeq" id="WP_038178811.1">
    <property type="nucleotide sequence ID" value="NZ_ASQA01000002.1"/>
</dbReference>